<reference evidence="7 8" key="1">
    <citation type="journal article" date="2019" name="Int. J. Syst. Evol. Microbiol.">
        <title>The Global Catalogue of Microorganisms (GCM) 10K type strain sequencing project: providing services to taxonomists for standard genome sequencing and annotation.</title>
        <authorList>
            <consortium name="The Broad Institute Genomics Platform"/>
            <consortium name="The Broad Institute Genome Sequencing Center for Infectious Disease"/>
            <person name="Wu L."/>
            <person name="Ma J."/>
        </authorList>
    </citation>
    <scope>NUCLEOTIDE SEQUENCE [LARGE SCALE GENOMIC DNA]</scope>
    <source>
        <strain evidence="7 8">JCM 10303</strain>
    </source>
</reference>
<feature type="transmembrane region" description="Helical" evidence="5">
    <location>
        <begin position="226"/>
        <end position="245"/>
    </location>
</feature>
<evidence type="ECO:0000313" key="8">
    <source>
        <dbReference type="Proteomes" id="UP001500729"/>
    </source>
</evidence>
<dbReference type="InterPro" id="IPR004837">
    <property type="entry name" value="NaCa_Exmemb"/>
</dbReference>
<feature type="transmembrane region" description="Helical" evidence="5">
    <location>
        <begin position="320"/>
        <end position="340"/>
    </location>
</feature>
<evidence type="ECO:0000256" key="4">
    <source>
        <dbReference type="ARBA" id="ARBA00023136"/>
    </source>
</evidence>
<comment type="caution">
    <text evidence="7">The sequence shown here is derived from an EMBL/GenBank/DDBJ whole genome shotgun (WGS) entry which is preliminary data.</text>
</comment>
<gene>
    <name evidence="7" type="ORF">GCM10009533_06520</name>
</gene>
<dbReference type="RefSeq" id="WP_009942743.1">
    <property type="nucleotide sequence ID" value="NZ_BAAAGS010000003.1"/>
</dbReference>
<evidence type="ECO:0000313" key="7">
    <source>
        <dbReference type="EMBL" id="GAA0510381.1"/>
    </source>
</evidence>
<evidence type="ECO:0000256" key="3">
    <source>
        <dbReference type="ARBA" id="ARBA00022989"/>
    </source>
</evidence>
<feature type="transmembrane region" description="Helical" evidence="5">
    <location>
        <begin position="21"/>
        <end position="46"/>
    </location>
</feature>
<feature type="transmembrane region" description="Helical" evidence="5">
    <location>
        <begin position="186"/>
        <end position="206"/>
    </location>
</feature>
<evidence type="ECO:0000259" key="6">
    <source>
        <dbReference type="Pfam" id="PF01699"/>
    </source>
</evidence>
<dbReference type="Pfam" id="PF01699">
    <property type="entry name" value="Na_Ca_ex"/>
    <property type="match status" value="2"/>
</dbReference>
<dbReference type="EMBL" id="BAAAGS010000003">
    <property type="protein sequence ID" value="GAA0510381.1"/>
    <property type="molecule type" value="Genomic_DNA"/>
</dbReference>
<keyword evidence="4 5" id="KW-0472">Membrane</keyword>
<proteinExistence type="predicted"/>
<accession>A0ABN1C341</accession>
<feature type="domain" description="Sodium/calcium exchanger membrane region" evidence="6">
    <location>
        <begin position="193"/>
        <end position="332"/>
    </location>
</feature>
<feature type="transmembrane region" description="Helical" evidence="5">
    <location>
        <begin position="290"/>
        <end position="308"/>
    </location>
</feature>
<feature type="domain" description="Sodium/calcium exchanger membrane region" evidence="6">
    <location>
        <begin position="3"/>
        <end position="139"/>
    </location>
</feature>
<comment type="subcellular location">
    <subcellularLocation>
        <location evidence="1">Membrane</location>
        <topology evidence="1">Multi-pass membrane protein</topology>
    </subcellularLocation>
</comment>
<dbReference type="Proteomes" id="UP001500729">
    <property type="component" value="Unassembled WGS sequence"/>
</dbReference>
<evidence type="ECO:0000256" key="1">
    <source>
        <dbReference type="ARBA" id="ARBA00004141"/>
    </source>
</evidence>
<name>A0ABN1C341_SACER</name>
<sequence>MTSIFIFISGAVLLIYSAEKLVGYLVGAASGLRIPVFLLAIIFTGIEFDDVVLGTVLNREELQDVALGLVFGTAISFTGLVLALAAVLTPSRIRVPPDYLAIFAAAPLVMVVFTLTSPITVVDGALLLGLFALFVAYVTARELRREVATFRNADFYEEMLESDGGRDPADGKTSSAETPFAEARRLPGWACLGLAVLALAGLVIGASTTSTGTSGILEDFGIEGTVFGATIVTLALTIEDFFLTVEPVRKGVPAIGIGNVVGSLVFSVTGKLGIIVLAGGSIVVEPEVPTWHLPVLIVLTVLAAYFLHTGRLRRWHGYTLLGLYAVYWVVSFAVFGGAPVEA</sequence>
<keyword evidence="2 5" id="KW-0812">Transmembrane</keyword>
<feature type="transmembrane region" description="Helical" evidence="5">
    <location>
        <begin position="125"/>
        <end position="143"/>
    </location>
</feature>
<feature type="transmembrane region" description="Helical" evidence="5">
    <location>
        <begin position="66"/>
        <end position="87"/>
    </location>
</feature>
<evidence type="ECO:0000256" key="2">
    <source>
        <dbReference type="ARBA" id="ARBA00022692"/>
    </source>
</evidence>
<feature type="transmembrane region" description="Helical" evidence="5">
    <location>
        <begin position="257"/>
        <end position="284"/>
    </location>
</feature>
<protein>
    <submittedName>
        <fullName evidence="7">Sodium/hydrogen exchanger</fullName>
    </submittedName>
</protein>
<keyword evidence="3 5" id="KW-1133">Transmembrane helix</keyword>
<feature type="transmembrane region" description="Helical" evidence="5">
    <location>
        <begin position="99"/>
        <end position="119"/>
    </location>
</feature>
<organism evidence="7 8">
    <name type="scientific">Saccharopolyspora erythraea</name>
    <name type="common">Streptomyces erythraeus</name>
    <dbReference type="NCBI Taxonomy" id="1836"/>
    <lineage>
        <taxon>Bacteria</taxon>
        <taxon>Bacillati</taxon>
        <taxon>Actinomycetota</taxon>
        <taxon>Actinomycetes</taxon>
        <taxon>Pseudonocardiales</taxon>
        <taxon>Pseudonocardiaceae</taxon>
        <taxon>Saccharopolyspora</taxon>
    </lineage>
</organism>
<dbReference type="Gene3D" id="1.20.1420.30">
    <property type="entry name" value="NCX, central ion-binding region"/>
    <property type="match status" value="2"/>
</dbReference>
<dbReference type="InterPro" id="IPR044880">
    <property type="entry name" value="NCX_ion-bd_dom_sf"/>
</dbReference>
<keyword evidence="8" id="KW-1185">Reference proteome</keyword>
<evidence type="ECO:0000256" key="5">
    <source>
        <dbReference type="SAM" id="Phobius"/>
    </source>
</evidence>